<dbReference type="KEGG" id="mpri:MP3633_3006"/>
<keyword evidence="1" id="KW-0812">Transmembrane</keyword>
<organism evidence="2 3">
    <name type="scientific">Marinomonas primoryensis</name>
    <dbReference type="NCBI Taxonomy" id="178399"/>
    <lineage>
        <taxon>Bacteria</taxon>
        <taxon>Pseudomonadati</taxon>
        <taxon>Pseudomonadota</taxon>
        <taxon>Gammaproteobacteria</taxon>
        <taxon>Oceanospirillales</taxon>
        <taxon>Oceanospirillaceae</taxon>
        <taxon>Marinomonas</taxon>
    </lineage>
</organism>
<keyword evidence="1" id="KW-1133">Transmembrane helix</keyword>
<reference evidence="2 3" key="1">
    <citation type="submission" date="2020-06" db="EMBL/GenBank/DDBJ databases">
        <authorList>
            <person name="Voronona O.L."/>
            <person name="Aksenova E.I."/>
            <person name="Kunda M.S."/>
            <person name="Semenov A.N."/>
            <person name="Ryzhova N."/>
        </authorList>
    </citation>
    <scope>NUCLEOTIDE SEQUENCE [LARGE SCALE GENOMIC DNA]</scope>
    <source>
        <strain evidence="2 3">MPKMM3633</strain>
    </source>
</reference>
<evidence type="ECO:0000256" key="1">
    <source>
        <dbReference type="SAM" id="Phobius"/>
    </source>
</evidence>
<name>A0A859CYH5_9GAMM</name>
<dbReference type="Proteomes" id="UP000509371">
    <property type="component" value="Chromosome"/>
</dbReference>
<proteinExistence type="predicted"/>
<dbReference type="EMBL" id="CP054301">
    <property type="protein sequence ID" value="QKK81733.1"/>
    <property type="molecule type" value="Genomic_DNA"/>
</dbReference>
<evidence type="ECO:0000313" key="2">
    <source>
        <dbReference type="EMBL" id="QKK81733.1"/>
    </source>
</evidence>
<evidence type="ECO:0000313" key="3">
    <source>
        <dbReference type="Proteomes" id="UP000509371"/>
    </source>
</evidence>
<protein>
    <submittedName>
        <fullName evidence="2">Uncharacterized protein</fullName>
    </submittedName>
</protein>
<feature type="transmembrane region" description="Helical" evidence="1">
    <location>
        <begin position="20"/>
        <end position="39"/>
    </location>
</feature>
<accession>A0A859CYH5</accession>
<dbReference type="AlphaFoldDB" id="A0A859CYH5"/>
<sequence>MLYNLTHVTKIIVYAQWQFLGNIETLLKYATVALLVLVVKRK</sequence>
<gene>
    <name evidence="2" type="ORF">MP3633_3006</name>
</gene>
<keyword evidence="1" id="KW-0472">Membrane</keyword>